<sequence length="464" mass="53233">MSDIQYAVCHLQRGCGSDSGMSCHIERKDAKGKTYVPDNADAKRTHLNRELIKFSQGVANRTEAIQYRIDHAGLHRKVGKNQTKAIRIILTGTHEQMMKLQREGKLEQWTKANLSWLKDTFGEENLVSCVLHMDEKTPHLHATIIPIVTTERKRKEREGDKKYATKSGPRLSADDVMARGKLFHYQNTYAVAMKPFGLQRGIVGSTARHKTNSQYYREQMLKYEDDIERLQAEVEKAREGRSKILSFFGTGELAEAKKKLLDKDRLIEKLQQRIAKLEQEVLQLKEQHKAELAKCRNGYMEEIDKAIKRAEVAERKNIAHEATIEKQKQRIETLDRKANPHRYRLSSGAMLTGIRMSPRHSNIPSLRIQTKVGNEVFEDAKYFEWYNPVIQKYLNGEFTEYELVNEIFEPFEQVSQVQAQLLGTTFEMLSGGPAQTHVGTGGGGSSSDMPWGEKKNDNNTKRRR</sequence>
<evidence type="ECO:0000313" key="3">
    <source>
        <dbReference type="EMBL" id="OKZ40244.1"/>
    </source>
</evidence>
<name>A0A1Q6IH53_BACUN</name>
<feature type="compositionally biased region" description="Basic and acidic residues" evidence="2">
    <location>
        <begin position="451"/>
        <end position="464"/>
    </location>
</feature>
<reference evidence="3 4" key="1">
    <citation type="journal article" date="2016" name="Nat. Biotechnol.">
        <title>Measurement of bacterial replication rates in microbial communities.</title>
        <authorList>
            <person name="Brown C.T."/>
            <person name="Olm M.R."/>
            <person name="Thomas B.C."/>
            <person name="Banfield J.F."/>
        </authorList>
    </citation>
    <scope>NUCLEOTIDE SEQUENCE [LARGE SCALE GENOMIC DNA]</scope>
    <source>
        <strain evidence="3">45_41</strain>
    </source>
</reference>
<proteinExistence type="predicted"/>
<dbReference type="GO" id="GO:0006310">
    <property type="term" value="P:DNA recombination"/>
    <property type="evidence" value="ECO:0007669"/>
    <property type="project" value="InterPro"/>
</dbReference>
<feature type="region of interest" description="Disordered" evidence="2">
    <location>
        <begin position="432"/>
        <end position="464"/>
    </location>
</feature>
<evidence type="ECO:0000256" key="1">
    <source>
        <dbReference type="SAM" id="Coils"/>
    </source>
</evidence>
<accession>A0A1Q6IH53</accession>
<comment type="caution">
    <text evidence="3">The sequence shown here is derived from an EMBL/GenBank/DDBJ whole genome shotgun (WGS) entry which is preliminary data.</text>
</comment>
<dbReference type="GO" id="GO:0003677">
    <property type="term" value="F:DNA binding"/>
    <property type="evidence" value="ECO:0007669"/>
    <property type="project" value="InterPro"/>
</dbReference>
<gene>
    <name evidence="3" type="ORF">BHV79_00955</name>
</gene>
<dbReference type="InterPro" id="IPR001668">
    <property type="entry name" value="Mob_Pre"/>
</dbReference>
<dbReference type="NCBIfam" id="NF041497">
    <property type="entry name" value="MobV"/>
    <property type="match status" value="1"/>
</dbReference>
<feature type="coiled-coil region" evidence="1">
    <location>
        <begin position="213"/>
        <end position="337"/>
    </location>
</feature>
<dbReference type="Gene3D" id="3.30.930.30">
    <property type="match status" value="1"/>
</dbReference>
<dbReference type="Pfam" id="PF01076">
    <property type="entry name" value="Mob_Pre"/>
    <property type="match status" value="1"/>
</dbReference>
<dbReference type="AlphaFoldDB" id="A0A1Q6IH53"/>
<protein>
    <submittedName>
        <fullName evidence="3">Recombinase</fullName>
    </submittedName>
</protein>
<evidence type="ECO:0000313" key="4">
    <source>
        <dbReference type="Proteomes" id="UP000186549"/>
    </source>
</evidence>
<keyword evidence="1" id="KW-0175">Coiled coil</keyword>
<dbReference type="Proteomes" id="UP000186549">
    <property type="component" value="Unassembled WGS sequence"/>
</dbReference>
<evidence type="ECO:0000256" key="2">
    <source>
        <dbReference type="SAM" id="MobiDB-lite"/>
    </source>
</evidence>
<organism evidence="3 4">
    <name type="scientific">Bacteroides uniformis</name>
    <dbReference type="NCBI Taxonomy" id="820"/>
    <lineage>
        <taxon>Bacteria</taxon>
        <taxon>Pseudomonadati</taxon>
        <taxon>Bacteroidota</taxon>
        <taxon>Bacteroidia</taxon>
        <taxon>Bacteroidales</taxon>
        <taxon>Bacteroidaceae</taxon>
        <taxon>Bacteroides</taxon>
    </lineage>
</organism>
<dbReference type="EMBL" id="MNQU01000019">
    <property type="protein sequence ID" value="OKZ40244.1"/>
    <property type="molecule type" value="Genomic_DNA"/>
</dbReference>
<dbReference type="CDD" id="cd17242">
    <property type="entry name" value="MobM_relaxase"/>
    <property type="match status" value="1"/>
</dbReference>